<dbReference type="InterPro" id="IPR001878">
    <property type="entry name" value="Znf_CCHC"/>
</dbReference>
<dbReference type="InterPro" id="IPR000477">
    <property type="entry name" value="RT_dom"/>
</dbReference>
<dbReference type="PANTHER" id="PTHR37984:SF5">
    <property type="entry name" value="PROTEIN NYNRIN-LIKE"/>
    <property type="match status" value="1"/>
</dbReference>
<dbReference type="FunFam" id="3.10.10.10:FF:000007">
    <property type="entry name" value="Retrovirus-related Pol polyprotein from transposon 17.6-like Protein"/>
    <property type="match status" value="1"/>
</dbReference>
<evidence type="ECO:0000256" key="11">
    <source>
        <dbReference type="ARBA" id="ARBA00039658"/>
    </source>
</evidence>
<dbReference type="GO" id="GO:0006508">
    <property type="term" value="P:proteolysis"/>
    <property type="evidence" value="ECO:0007669"/>
    <property type="project" value="UniProtKB-KW"/>
</dbReference>
<keyword evidence="9" id="KW-0695">RNA-directed DNA polymerase</keyword>
<evidence type="ECO:0000256" key="1">
    <source>
        <dbReference type="ARBA" id="ARBA00010879"/>
    </source>
</evidence>
<dbReference type="InterPro" id="IPR050951">
    <property type="entry name" value="Retrovirus_Pol_polyprotein"/>
</dbReference>
<evidence type="ECO:0000256" key="8">
    <source>
        <dbReference type="ARBA" id="ARBA00022801"/>
    </source>
</evidence>
<dbReference type="InParanoid" id="A0A803SM19"/>
<feature type="domain" description="Integrase catalytic" evidence="18">
    <location>
        <begin position="663"/>
        <end position="822"/>
    </location>
</feature>
<evidence type="ECO:0000256" key="13">
    <source>
        <dbReference type="SAM" id="Coils"/>
    </source>
</evidence>
<dbReference type="Pfam" id="PF00078">
    <property type="entry name" value="RVT_1"/>
    <property type="match status" value="1"/>
</dbReference>
<evidence type="ECO:0000256" key="2">
    <source>
        <dbReference type="ARBA" id="ARBA00012180"/>
    </source>
</evidence>
<dbReference type="InterPro" id="IPR036397">
    <property type="entry name" value="RNaseH_sf"/>
</dbReference>
<keyword evidence="12" id="KW-0863">Zinc-finger</keyword>
<dbReference type="InterPro" id="IPR043128">
    <property type="entry name" value="Rev_trsase/Diguanyl_cyclase"/>
</dbReference>
<dbReference type="CDD" id="cd22249">
    <property type="entry name" value="UDM1_RNF168_RNF169-like"/>
    <property type="match status" value="1"/>
</dbReference>
<dbReference type="GO" id="GO:0015074">
    <property type="term" value="P:DNA integration"/>
    <property type="evidence" value="ECO:0007669"/>
    <property type="project" value="InterPro"/>
</dbReference>
<keyword evidence="4" id="KW-0808">Transferase</keyword>
<name>A0A803SM19_ANOCA</name>
<dbReference type="Gene3D" id="3.30.70.270">
    <property type="match status" value="2"/>
</dbReference>
<dbReference type="GO" id="GO:0003964">
    <property type="term" value="F:RNA-directed DNA polymerase activity"/>
    <property type="evidence" value="ECO:0007669"/>
    <property type="project" value="UniProtKB-KW"/>
</dbReference>
<feature type="region of interest" description="Disordered" evidence="14">
    <location>
        <begin position="1"/>
        <end position="27"/>
    </location>
</feature>
<feature type="domain" description="CCHC-type" evidence="15">
    <location>
        <begin position="325"/>
        <end position="339"/>
    </location>
</feature>
<dbReference type="Gene3D" id="3.30.420.10">
    <property type="entry name" value="Ribonuclease H-like superfamily/Ribonuclease H"/>
    <property type="match status" value="1"/>
</dbReference>
<dbReference type="FunFam" id="3.30.70.270:FF:000020">
    <property type="entry name" value="Transposon Tf2-6 polyprotein-like Protein"/>
    <property type="match status" value="1"/>
</dbReference>
<feature type="domain" description="SCAN box" evidence="16">
    <location>
        <begin position="187"/>
        <end position="266"/>
    </location>
</feature>
<dbReference type="SUPFAM" id="SSF56672">
    <property type="entry name" value="DNA/RNA polymerases"/>
    <property type="match status" value="1"/>
</dbReference>
<evidence type="ECO:0000256" key="4">
    <source>
        <dbReference type="ARBA" id="ARBA00022679"/>
    </source>
</evidence>
<dbReference type="FunFam" id="3.10.20.370:FF:000001">
    <property type="entry name" value="Retrovirus-related Pol polyprotein from transposon 17.6-like protein"/>
    <property type="match status" value="1"/>
</dbReference>
<dbReference type="InterPro" id="IPR041588">
    <property type="entry name" value="Integrase_H2C2"/>
</dbReference>
<dbReference type="Pfam" id="PF00665">
    <property type="entry name" value="rve"/>
    <property type="match status" value="1"/>
</dbReference>
<keyword evidence="13" id="KW-0175">Coiled coil</keyword>
<dbReference type="Gene3D" id="3.10.20.370">
    <property type="match status" value="1"/>
</dbReference>
<dbReference type="Pfam" id="PF17919">
    <property type="entry name" value="RT_RNaseH_2"/>
    <property type="match status" value="1"/>
</dbReference>
<organism evidence="19 20">
    <name type="scientific">Anolis carolinensis</name>
    <name type="common">Green anole</name>
    <name type="synonym">American chameleon</name>
    <dbReference type="NCBI Taxonomy" id="28377"/>
    <lineage>
        <taxon>Eukaryota</taxon>
        <taxon>Metazoa</taxon>
        <taxon>Chordata</taxon>
        <taxon>Craniata</taxon>
        <taxon>Vertebrata</taxon>
        <taxon>Euteleostomi</taxon>
        <taxon>Lepidosauria</taxon>
        <taxon>Squamata</taxon>
        <taxon>Bifurcata</taxon>
        <taxon>Unidentata</taxon>
        <taxon>Episquamata</taxon>
        <taxon>Toxicofera</taxon>
        <taxon>Iguania</taxon>
        <taxon>Dactyloidae</taxon>
        <taxon>Anolis</taxon>
    </lineage>
</organism>
<dbReference type="InterPro" id="IPR012337">
    <property type="entry name" value="RNaseH-like_sf"/>
</dbReference>
<evidence type="ECO:0000256" key="3">
    <source>
        <dbReference type="ARBA" id="ARBA00022670"/>
    </source>
</evidence>
<dbReference type="GO" id="GO:0008270">
    <property type="term" value="F:zinc ion binding"/>
    <property type="evidence" value="ECO:0007669"/>
    <property type="project" value="UniProtKB-KW"/>
</dbReference>
<dbReference type="PROSITE" id="PS50878">
    <property type="entry name" value="RT_POL"/>
    <property type="match status" value="1"/>
</dbReference>
<dbReference type="Pfam" id="PF17921">
    <property type="entry name" value="Integrase_H2C2"/>
    <property type="match status" value="1"/>
</dbReference>
<reference evidence="19" key="3">
    <citation type="submission" date="2025-09" db="UniProtKB">
        <authorList>
            <consortium name="Ensembl"/>
        </authorList>
    </citation>
    <scope>IDENTIFICATION</scope>
</reference>
<dbReference type="Ensembl" id="ENSACAT00000047203.1">
    <property type="protein sequence ID" value="ENSACAP00000024009.1"/>
    <property type="gene ID" value="ENSACAG00000045258.1"/>
</dbReference>
<proteinExistence type="inferred from homology"/>
<protein>
    <recommendedName>
        <fullName evidence="11">Gypsy retrotransposon integrase-like protein 1</fullName>
        <ecNumber evidence="2">3.1.26.4</ecNumber>
    </recommendedName>
</protein>
<feature type="coiled-coil region" evidence="13">
    <location>
        <begin position="41"/>
        <end position="86"/>
    </location>
</feature>
<keyword evidence="12" id="KW-0862">Zinc</keyword>
<dbReference type="FunFam" id="1.10.340.70:FF:000001">
    <property type="entry name" value="Retrovirus-related Pol polyprotein from transposon gypsy-like Protein"/>
    <property type="match status" value="1"/>
</dbReference>
<evidence type="ECO:0000256" key="7">
    <source>
        <dbReference type="ARBA" id="ARBA00022759"/>
    </source>
</evidence>
<reference evidence="19" key="2">
    <citation type="submission" date="2025-08" db="UniProtKB">
        <authorList>
            <consortium name="Ensembl"/>
        </authorList>
    </citation>
    <scope>IDENTIFICATION</scope>
</reference>
<reference evidence="19" key="1">
    <citation type="submission" date="2009-12" db="EMBL/GenBank/DDBJ databases">
        <title>The Genome Sequence of Anolis carolinensis (Green Anole Lizard).</title>
        <authorList>
            <consortium name="The Genome Sequencing Platform"/>
            <person name="Di Palma F."/>
            <person name="Alfoldi J."/>
            <person name="Heiman D."/>
            <person name="Young S."/>
            <person name="Grabherr M."/>
            <person name="Johnson J."/>
            <person name="Lander E.S."/>
            <person name="Lindblad-Toh K."/>
        </authorList>
    </citation>
    <scope>NUCLEOTIDE SEQUENCE [LARGE SCALE GENOMIC DNA]</scope>
    <source>
        <strain evidence="19">JBL SC #1</strain>
    </source>
</reference>
<evidence type="ECO:0000256" key="6">
    <source>
        <dbReference type="ARBA" id="ARBA00022722"/>
    </source>
</evidence>
<dbReference type="PANTHER" id="PTHR37984">
    <property type="entry name" value="PROTEIN CBG26694"/>
    <property type="match status" value="1"/>
</dbReference>
<dbReference type="CDD" id="cd01647">
    <property type="entry name" value="RT_LTR"/>
    <property type="match status" value="1"/>
</dbReference>
<dbReference type="GO" id="GO:0004523">
    <property type="term" value="F:RNA-DNA hybrid ribonuclease activity"/>
    <property type="evidence" value="ECO:0007669"/>
    <property type="project" value="UniProtKB-EC"/>
</dbReference>
<dbReference type="PROSITE" id="PS50804">
    <property type="entry name" value="SCAN_BOX"/>
    <property type="match status" value="1"/>
</dbReference>
<dbReference type="EC" id="3.1.26.4" evidence="2"/>
<keyword evidence="20" id="KW-1185">Reference proteome</keyword>
<evidence type="ECO:0000256" key="5">
    <source>
        <dbReference type="ARBA" id="ARBA00022695"/>
    </source>
</evidence>
<evidence type="ECO:0000256" key="12">
    <source>
        <dbReference type="PROSITE-ProRule" id="PRU00047"/>
    </source>
</evidence>
<sequence>MATRKQKKLAEEAEELSSSDSEQVTLSEMSLKYQLEMKKLEIEERERARQAELELKKMEEREKERARQAELELKRMEIDLEKQRLTHSQPQADTQEGDLRAEAPDVILKRFPRYNKEDDIEKFLISFERCCKGFEVSEDKWMLYLRPQISGKLLEIYSDMAEDTHRDYKMFKLQVQQKFQLTPEFYRLKFRTLKRDRHQSFAQVASKQAQYFDSWVRTSEVDSFLQLKELLKLEQLFHLVPSEYRWLIQDRNPKTANEAAVMIDQLITLKEGFRKEEEPKEKKTLKPTFYPHSRTQMQRGGSGENTAYRKHEAVAGQAKPEEKIKCYHCGRPGHLRYQCNLIRKDRSTFFVNRAPIKQEVEPEVKSRSPDARPKEKQCLFILSREISEDYLESIVIDEIHTQGWRDTGSDVCIIRPEAVPQRYQHPSSEINLKGIGPSIPTPVVSLPIKYKGWEGLWDFAVCADIPYKCLIGNDLNGKVRNWQKEADKHESNMEVHTPKAKCLTIQAGSEQLPESSSNITELVSGIEGKQEILREQLADETLQPLFLQAQSATGTEENKTPTFVLKEGVLYRKSTSHKTLNKPEIRTQIVVPVNYRKQLLDVAHDNPQGGHLGVRKTAQRISKNFFWPGMYQHIKEFSRSCDTCQRFSMGRDKTKAPLVPMPVVGEPFFRVGIDLVGPLYKPSRRGYKYILTVIDYATRYPDAVALTNIETSTIANELLSIWGRTGFPRELVSDLGTQFTSRLMKKLLELCGIKHLTSTPYHPQTNGLVENLNKTLVKMIKAYSQKRPHDWDTKLQQLLFAYRSVPQDSTGYSPFELLFGRKARGPLDLIREHWEASPTPDPVPVDNYIKDLQSTLKMARDIAQEHLMTTQEQQKTRYDATSRPRDFNVGDEVLFLTPNKNNKLQMDWTGPWRVVRKQNHVNCDILDERLGIEKRVHVNMIKPYVNRSANVYCIVSEEDTGPFSFWEGDREIHRNLDKVSINSDLSPSQQREVKGILAKYKVMFLDLPGRVQGVQHKICTGDAAPIASPPYRVTGKISECIEQEVREMLDLDIIVPSNSPWASPIVLVKKPDKTVRFCIDYRRLNKITQNDMYPMPRLDDLLERIGKAKFISSIDLTKGFWQVPMAPEDQSKTAFRTQGGLYEFIVLPFGLKNSPATFQRLVDKVLYGLGEFCLAYMDDIGIYSDCWEDHLKHLDFVLGRLLEAGLTIKASKCKLGNHTSKYLGHIIGGGCIRPDPTKVKDIHQWPIPKTKKQIRSFLGLAGYYRKFIPSFSNLAAPLSDLTKKKHPNQVIWSSECQESMDNLKKALTSDSVLKAPNFDDPFILTCDASDTGLGAVLSQIDEDGEDRPILFLSKKWHSNELSMSTIEKECYSIIWSIKKLKPYLWGRKFTLQTDHAPLRWLDNVKGTNKNY</sequence>
<dbReference type="Gene3D" id="1.10.4020.10">
    <property type="entry name" value="DNA breaking-rejoining enzymes"/>
    <property type="match status" value="1"/>
</dbReference>
<dbReference type="Gene3D" id="1.10.340.70">
    <property type="match status" value="1"/>
</dbReference>
<dbReference type="InterPro" id="IPR038269">
    <property type="entry name" value="SCAN_sf"/>
</dbReference>
<dbReference type="GeneTree" id="ENSGT00940000169353"/>
<dbReference type="GO" id="GO:0008233">
    <property type="term" value="F:peptidase activity"/>
    <property type="evidence" value="ECO:0007669"/>
    <property type="project" value="UniProtKB-KW"/>
</dbReference>
<keyword evidence="7" id="KW-0255">Endonuclease</keyword>
<evidence type="ECO:0000313" key="20">
    <source>
        <dbReference type="Proteomes" id="UP000001646"/>
    </source>
</evidence>
<keyword evidence="3" id="KW-0645">Protease</keyword>
<dbReference type="SUPFAM" id="SSF53098">
    <property type="entry name" value="Ribonuclease H-like"/>
    <property type="match status" value="1"/>
</dbReference>
<evidence type="ECO:0000259" key="15">
    <source>
        <dbReference type="PROSITE" id="PS50158"/>
    </source>
</evidence>
<dbReference type="InterPro" id="IPR003309">
    <property type="entry name" value="SCAN_dom"/>
</dbReference>
<dbReference type="InterPro" id="IPR043502">
    <property type="entry name" value="DNA/RNA_pol_sf"/>
</dbReference>
<dbReference type="GO" id="GO:0003676">
    <property type="term" value="F:nucleic acid binding"/>
    <property type="evidence" value="ECO:0007669"/>
    <property type="project" value="InterPro"/>
</dbReference>
<dbReference type="Gene3D" id="3.10.10.10">
    <property type="entry name" value="HIV Type 1 Reverse Transcriptase, subunit A, domain 1"/>
    <property type="match status" value="1"/>
</dbReference>
<evidence type="ECO:0000313" key="19">
    <source>
        <dbReference type="Ensembl" id="ENSACAP00000024009.1"/>
    </source>
</evidence>
<dbReference type="CDD" id="cd09274">
    <property type="entry name" value="RNase_HI_RT_Ty3"/>
    <property type="match status" value="1"/>
</dbReference>
<dbReference type="Proteomes" id="UP000001646">
    <property type="component" value="Unplaced"/>
</dbReference>
<evidence type="ECO:0000256" key="9">
    <source>
        <dbReference type="ARBA" id="ARBA00022918"/>
    </source>
</evidence>
<feature type="domain" description="Reverse transcriptase" evidence="17">
    <location>
        <begin position="1049"/>
        <end position="1227"/>
    </location>
</feature>
<keyword evidence="6" id="KW-0540">Nuclease</keyword>
<evidence type="ECO:0000256" key="10">
    <source>
        <dbReference type="ARBA" id="ARBA00023268"/>
    </source>
</evidence>
<dbReference type="InterPro" id="IPR041577">
    <property type="entry name" value="RT_RNaseH_2"/>
</dbReference>
<keyword evidence="8" id="KW-0378">Hydrolase</keyword>
<evidence type="ECO:0000259" key="18">
    <source>
        <dbReference type="PROSITE" id="PS50994"/>
    </source>
</evidence>
<keyword evidence="12" id="KW-0479">Metal-binding</keyword>
<comment type="similarity">
    <text evidence="1">Belongs to the beta type-B retroviral polymerase family. HERV class-II K(HML-2) pol subfamily.</text>
</comment>
<keyword evidence="10" id="KW-0511">Multifunctional enzyme</keyword>
<dbReference type="PROSITE" id="PS50158">
    <property type="entry name" value="ZF_CCHC"/>
    <property type="match status" value="1"/>
</dbReference>
<dbReference type="InterPro" id="IPR001584">
    <property type="entry name" value="Integrase_cat-core"/>
</dbReference>
<dbReference type="SUPFAM" id="SSF47353">
    <property type="entry name" value="Retrovirus capsid dimerization domain-like"/>
    <property type="match status" value="1"/>
</dbReference>
<evidence type="ECO:0000259" key="16">
    <source>
        <dbReference type="PROSITE" id="PS50804"/>
    </source>
</evidence>
<accession>A0A803SM19</accession>
<dbReference type="PROSITE" id="PS50994">
    <property type="entry name" value="INTEGRASE"/>
    <property type="match status" value="1"/>
</dbReference>
<keyword evidence="5" id="KW-0548">Nucleotidyltransferase</keyword>
<evidence type="ECO:0000256" key="14">
    <source>
        <dbReference type="SAM" id="MobiDB-lite"/>
    </source>
</evidence>
<dbReference type="Pfam" id="PF02023">
    <property type="entry name" value="SCAN"/>
    <property type="match status" value="1"/>
</dbReference>
<evidence type="ECO:0000259" key="17">
    <source>
        <dbReference type="PROSITE" id="PS50878"/>
    </source>
</evidence>
<dbReference type="FunFam" id="3.30.420.10:FF:000032">
    <property type="entry name" value="Retrovirus-related Pol polyprotein from transposon 297-like Protein"/>
    <property type="match status" value="1"/>
</dbReference>